<keyword evidence="1" id="KW-1133">Transmembrane helix</keyword>
<reference evidence="2 3" key="1">
    <citation type="submission" date="2018-08" db="EMBL/GenBank/DDBJ databases">
        <title>Draft genome of the lignicolous fungus Coniochaeta pulveracea.</title>
        <authorList>
            <person name="Borstlap C.J."/>
            <person name="De Witt R.N."/>
            <person name="Botha A."/>
            <person name="Volschenk H."/>
        </authorList>
    </citation>
    <scope>NUCLEOTIDE SEQUENCE [LARGE SCALE GENOMIC DNA]</scope>
    <source>
        <strain evidence="2 3">CAB683</strain>
    </source>
</reference>
<gene>
    <name evidence="2" type="ORF">DL546_004144</name>
</gene>
<proteinExistence type="predicted"/>
<protein>
    <submittedName>
        <fullName evidence="2">Uncharacterized protein</fullName>
    </submittedName>
</protein>
<accession>A0A420Y6Q0</accession>
<dbReference type="Proteomes" id="UP000275385">
    <property type="component" value="Unassembled WGS sequence"/>
</dbReference>
<dbReference type="EMBL" id="QVQW01000041">
    <property type="protein sequence ID" value="RKU43569.1"/>
    <property type="molecule type" value="Genomic_DNA"/>
</dbReference>
<comment type="caution">
    <text evidence="2">The sequence shown here is derived from an EMBL/GenBank/DDBJ whole genome shotgun (WGS) entry which is preliminary data.</text>
</comment>
<organism evidence="2 3">
    <name type="scientific">Coniochaeta pulveracea</name>
    <dbReference type="NCBI Taxonomy" id="177199"/>
    <lineage>
        <taxon>Eukaryota</taxon>
        <taxon>Fungi</taxon>
        <taxon>Dikarya</taxon>
        <taxon>Ascomycota</taxon>
        <taxon>Pezizomycotina</taxon>
        <taxon>Sordariomycetes</taxon>
        <taxon>Sordariomycetidae</taxon>
        <taxon>Coniochaetales</taxon>
        <taxon>Coniochaetaceae</taxon>
        <taxon>Coniochaeta</taxon>
    </lineage>
</organism>
<dbReference type="AlphaFoldDB" id="A0A420Y6Q0"/>
<feature type="transmembrane region" description="Helical" evidence="1">
    <location>
        <begin position="58"/>
        <end position="83"/>
    </location>
</feature>
<evidence type="ECO:0000313" key="3">
    <source>
        <dbReference type="Proteomes" id="UP000275385"/>
    </source>
</evidence>
<dbReference type="OrthoDB" id="4260393at2759"/>
<keyword evidence="1" id="KW-0812">Transmembrane</keyword>
<evidence type="ECO:0000313" key="2">
    <source>
        <dbReference type="EMBL" id="RKU43569.1"/>
    </source>
</evidence>
<name>A0A420Y6Q0_9PEZI</name>
<keyword evidence="3" id="KW-1185">Reference proteome</keyword>
<evidence type="ECO:0000256" key="1">
    <source>
        <dbReference type="SAM" id="Phobius"/>
    </source>
</evidence>
<sequence>MRYLSAPSRRNGAASITPMEFINDDGDDGGYDVDLAVAAEANEKDMTFKDARRADLRLIWYSLGFSGTIIMEGYGLALITYLFSFSEFNKNFGEFDEAQNSWEVR</sequence>
<keyword evidence="1" id="KW-0472">Membrane</keyword>